<comment type="similarity">
    <text evidence="1">Belongs to the SPATA6 family.</text>
</comment>
<evidence type="ECO:0000313" key="6">
    <source>
        <dbReference type="Proteomes" id="UP001145742"/>
    </source>
</evidence>
<feature type="domain" description="Spermatogenesis-associated protein 6 N-terminal" evidence="4">
    <location>
        <begin position="65"/>
        <end position="171"/>
    </location>
</feature>
<gene>
    <name evidence="5" type="primary">SPATA6</name>
    <name evidence="5" type="ORF">WISP_140033</name>
</gene>
<protein>
    <submittedName>
        <fullName evidence="5">Spermatogenesis associated 6</fullName>
    </submittedName>
</protein>
<feature type="compositionally biased region" description="Polar residues" evidence="3">
    <location>
        <begin position="447"/>
        <end position="458"/>
    </location>
</feature>
<dbReference type="PANTHER" id="PTHR16435">
    <property type="entry name" value="SPERMATOGENESIS-ASSOCIATED PROTEIN 6 SPATA6"/>
    <property type="match status" value="1"/>
</dbReference>
<dbReference type="InterPro" id="IPR032732">
    <property type="entry name" value="SPATA6_N"/>
</dbReference>
<evidence type="ECO:0000256" key="3">
    <source>
        <dbReference type="SAM" id="MobiDB-lite"/>
    </source>
</evidence>
<feature type="region of interest" description="Disordered" evidence="3">
    <location>
        <begin position="194"/>
        <end position="224"/>
    </location>
</feature>
<evidence type="ECO:0000256" key="1">
    <source>
        <dbReference type="ARBA" id="ARBA00006215"/>
    </source>
</evidence>
<evidence type="ECO:0000259" key="4">
    <source>
        <dbReference type="Pfam" id="PF14909"/>
    </source>
</evidence>
<organism evidence="5 6">
    <name type="scientific">Willisornis vidua</name>
    <name type="common">Xingu scale-backed antbird</name>
    <dbReference type="NCBI Taxonomy" id="1566151"/>
    <lineage>
        <taxon>Eukaryota</taxon>
        <taxon>Metazoa</taxon>
        <taxon>Chordata</taxon>
        <taxon>Craniata</taxon>
        <taxon>Vertebrata</taxon>
        <taxon>Euteleostomi</taxon>
        <taxon>Archelosauria</taxon>
        <taxon>Archosauria</taxon>
        <taxon>Dinosauria</taxon>
        <taxon>Saurischia</taxon>
        <taxon>Theropoda</taxon>
        <taxon>Coelurosauria</taxon>
        <taxon>Aves</taxon>
        <taxon>Neognathae</taxon>
        <taxon>Neoaves</taxon>
        <taxon>Telluraves</taxon>
        <taxon>Australaves</taxon>
        <taxon>Passeriformes</taxon>
        <taxon>Thamnophilidae</taxon>
        <taxon>Willisornis</taxon>
    </lineage>
</organism>
<dbReference type="PANTHER" id="PTHR16435:SF3">
    <property type="entry name" value="SPERMATOGENESIS-ASSOCIATED PROTEIN 6"/>
    <property type="match status" value="1"/>
</dbReference>
<dbReference type="InterPro" id="IPR042769">
    <property type="entry name" value="SPATA6_fam"/>
</dbReference>
<keyword evidence="6" id="KW-1185">Reference proteome</keyword>
<keyword evidence="2" id="KW-0597">Phosphoprotein</keyword>
<feature type="compositionally biased region" description="Low complexity" evidence="3">
    <location>
        <begin position="472"/>
        <end position="481"/>
    </location>
</feature>
<sequence>MSRDEGQAERQGERASSYLRQGRFRLDIRRNFSTERKIKHRNGLPREVVESPPLEVFKESLGVVITCPGVLLKDKEELYLNVFVLGQYKKTQCVPAVFPLFFQEKLVFEKDFANIVDPGDLVKLLELGKILATYEENTRDFLFPDPKLTRGHRGLEREILMKRSSSFTGGLNWVHCSIPNGKLHTKLLKKMTLSPEKSRHSLAPKSYEQPTIASKSRSPSPYTNRRMCELSEGARQRLAHLNLGPHEFRREIDKPPFVVRRVDQTSPGVKLHTWCSPRESAAGAWTKADHDPSPLDSYRPKKAEAKCGRRKDLNSCVVCNEEVSDPPNRQSHSAGSLERSAPPAFQQHSLSSVLNRSSLRESSCADQWYTPPGILPMMCGQHCVKAVDLPPPVWLVVLEGFSSGWPSPANGEEIHKRVKNILRTHSARQHLIFIRVNMVVCGGISTIPSQDESNSSKGDMTKTRESSHNAPLSLSELQSSSPVQQNAPVHLDGGEYRSSHAAVYKGKPHRAIFEESLGKIYRNMYQKAVGTVSDQKTHS</sequence>
<evidence type="ECO:0000313" key="5">
    <source>
        <dbReference type="EMBL" id="KAJ7405346.1"/>
    </source>
</evidence>
<comment type="caution">
    <text evidence="5">The sequence shown here is derived from an EMBL/GenBank/DDBJ whole genome shotgun (WGS) entry which is preliminary data.</text>
</comment>
<dbReference type="EMBL" id="WHWB01034715">
    <property type="protein sequence ID" value="KAJ7405346.1"/>
    <property type="molecule type" value="Genomic_DNA"/>
</dbReference>
<dbReference type="Proteomes" id="UP001145742">
    <property type="component" value="Unassembled WGS sequence"/>
</dbReference>
<evidence type="ECO:0000256" key="2">
    <source>
        <dbReference type="ARBA" id="ARBA00022553"/>
    </source>
</evidence>
<feature type="region of interest" description="Disordered" evidence="3">
    <location>
        <begin position="321"/>
        <end position="343"/>
    </location>
</feature>
<accession>A0ABQ9CRP6</accession>
<feature type="region of interest" description="Disordered" evidence="3">
    <location>
        <begin position="447"/>
        <end position="492"/>
    </location>
</feature>
<name>A0ABQ9CRP6_9PASS</name>
<proteinExistence type="inferred from homology"/>
<reference evidence="5" key="1">
    <citation type="submission" date="2019-10" db="EMBL/GenBank/DDBJ databases">
        <authorList>
            <person name="Soares A.E.R."/>
            <person name="Aleixo A."/>
            <person name="Schneider P."/>
            <person name="Miyaki C.Y."/>
            <person name="Schneider M.P."/>
            <person name="Mello C."/>
            <person name="Vasconcelos A.T.R."/>
        </authorList>
    </citation>
    <scope>NUCLEOTIDE SEQUENCE</scope>
    <source>
        <tissue evidence="5">Muscle</tissue>
    </source>
</reference>
<feature type="compositionally biased region" description="Polar residues" evidence="3">
    <location>
        <begin position="208"/>
        <end position="223"/>
    </location>
</feature>
<dbReference type="Pfam" id="PF14909">
    <property type="entry name" value="SPATA6"/>
    <property type="match status" value="1"/>
</dbReference>